<evidence type="ECO:0000256" key="7">
    <source>
        <dbReference type="HAMAP-Rule" id="MF_00027"/>
    </source>
</evidence>
<evidence type="ECO:0000259" key="8">
    <source>
        <dbReference type="Pfam" id="PF01656"/>
    </source>
</evidence>
<comment type="function">
    <text evidence="7">Catalyzes the ATP-dependent amidation of the two carboxylate groups at positions a and c of cobyrinate, using either L-glutamine or ammonia as the nitrogen source.</text>
</comment>
<comment type="catalytic activity">
    <reaction evidence="7">
        <text>cob(II)yrinate + 2 L-glutamine + 2 ATP + 2 H2O = cob(II)yrinate a,c diamide + 2 L-glutamate + 2 ADP + 2 phosphate + 2 H(+)</text>
        <dbReference type="Rhea" id="RHEA:26289"/>
        <dbReference type="ChEBI" id="CHEBI:15377"/>
        <dbReference type="ChEBI" id="CHEBI:15378"/>
        <dbReference type="ChEBI" id="CHEBI:29985"/>
        <dbReference type="ChEBI" id="CHEBI:30616"/>
        <dbReference type="ChEBI" id="CHEBI:43474"/>
        <dbReference type="ChEBI" id="CHEBI:58359"/>
        <dbReference type="ChEBI" id="CHEBI:58537"/>
        <dbReference type="ChEBI" id="CHEBI:58894"/>
        <dbReference type="ChEBI" id="CHEBI:456216"/>
        <dbReference type="EC" id="6.3.5.11"/>
    </reaction>
</comment>
<dbReference type="CDD" id="cd03130">
    <property type="entry name" value="GATase1_CobB"/>
    <property type="match status" value="1"/>
</dbReference>
<evidence type="ECO:0000256" key="2">
    <source>
        <dbReference type="ARBA" id="ARBA00022598"/>
    </source>
</evidence>
<protein>
    <recommendedName>
        <fullName evidence="7">Cobyrinate a,c-diamide synthase</fullName>
        <ecNumber evidence="7">6.3.5.11</ecNumber>
    </recommendedName>
    <alternativeName>
        <fullName evidence="7">Cobyrinic acid a,c-diamide synthetase</fullName>
    </alternativeName>
</protein>
<comment type="miscellaneous">
    <text evidence="7">The a and c carboxylates of cobyrinate are activated for nucleophilic attack via formation of a phosphorylated intermediate by ATP. CbiA catalyzes first the amidation of the c-carboxylate, and then that of the a-carboxylate.</text>
</comment>
<keyword evidence="11" id="KW-1185">Reference proteome</keyword>
<dbReference type="Gene3D" id="3.40.50.880">
    <property type="match status" value="1"/>
</dbReference>
<evidence type="ECO:0000256" key="6">
    <source>
        <dbReference type="ARBA" id="ARBA00022962"/>
    </source>
</evidence>
<keyword evidence="2 7" id="KW-0436">Ligase</keyword>
<dbReference type="Proteomes" id="UP000719942">
    <property type="component" value="Unassembled WGS sequence"/>
</dbReference>
<name>A0ABS7DJ22_9FIRM</name>
<comment type="cofactor">
    <cofactor evidence="1 7">
        <name>Mg(2+)</name>
        <dbReference type="ChEBI" id="CHEBI:18420"/>
    </cofactor>
</comment>
<dbReference type="PANTHER" id="PTHR43873">
    <property type="entry name" value="COBYRINATE A,C-DIAMIDE SYNTHASE"/>
    <property type="match status" value="1"/>
</dbReference>
<evidence type="ECO:0000313" key="10">
    <source>
        <dbReference type="EMBL" id="MBW7571288.1"/>
    </source>
</evidence>
<comment type="pathway">
    <text evidence="7">Cofactor biosynthesis; adenosylcobalamin biosynthesis; cob(II)yrinate a,c-diamide from sirohydrochlorin (anaerobic route): step 10/10.</text>
</comment>
<keyword evidence="3 7" id="KW-0547">Nucleotide-binding</keyword>
<keyword evidence="7" id="KW-0169">Cobalamin biosynthesis</keyword>
<feature type="domain" description="CobB/CobQ-like glutamine amidotransferase" evidence="9">
    <location>
        <begin position="247"/>
        <end position="398"/>
    </location>
</feature>
<sequence>MKAPRIMIAAVSSGSGKTLITCSLLQALQDSGKKTAAFKCGPDFIDPMFHRKVLGVPSRNLDCFFTDENTTKFLFLEDASGKDISVIEGVMGLYDGLGGIREEASSYHLAKVTKTPVILTVDAHGMGRSVIPLIAGFLQYDTAHLIQGVILNRTGKMFYDLIKPEIETQTGIPVLGYFPVQTEIKLESRHLGLQMPEEIQGLRGQLKKTAEAFQAAVDLEKLLAIASRAEELEAVAVPVPVEVPGVRIGIAMDEAFCFYYEDNLRLLKKAGAELIPFSPLRDKKLPEQLHGLILGGGYPELYAEQLEQNVGMRQSVKEAVKHMPSIAECGGFLYLHEAMENQEGKSFSMAGAVKGNCRYTGKLVRFGYIGIHTEAETFLPKGTEIRGHEFHYFDSTDNGDSCLARKPVSGREWSCVHAGKNHWWGFPHLYYYSNPDYVTRFLGRARKYAQKS</sequence>
<dbReference type="InterPro" id="IPR004484">
    <property type="entry name" value="CbiA/CobB_synth"/>
</dbReference>
<dbReference type="HAMAP" id="MF_00027">
    <property type="entry name" value="CobB_CbiA"/>
    <property type="match status" value="1"/>
</dbReference>
<proteinExistence type="inferred from homology"/>
<comment type="domain">
    <text evidence="7">Comprises of two domains. The C-terminal domain contains the binding site for glutamine and catalyzes the hydrolysis of this substrate to glutamate and ammonia. The N-terminal domain is anticipated to bind ATP and cobyrinate and catalyzes the ultimate synthesis of the diamide product. The ammonia produced via the glutaminase domain is probably translocated to the adjacent domain via a molecular tunnel, where it reacts with an activated intermediate.</text>
</comment>
<dbReference type="InterPro" id="IPR029062">
    <property type="entry name" value="Class_I_gatase-like"/>
</dbReference>
<dbReference type="EC" id="6.3.5.11" evidence="7"/>
<keyword evidence="6 7" id="KW-0315">Glutamine amidotransferase</keyword>
<comment type="caution">
    <text evidence="10">The sequence shown here is derived from an EMBL/GenBank/DDBJ whole genome shotgun (WGS) entry which is preliminary data.</text>
</comment>
<evidence type="ECO:0000313" key="11">
    <source>
        <dbReference type="Proteomes" id="UP000719942"/>
    </source>
</evidence>
<evidence type="ECO:0000256" key="1">
    <source>
        <dbReference type="ARBA" id="ARBA00001946"/>
    </source>
</evidence>
<evidence type="ECO:0000256" key="4">
    <source>
        <dbReference type="ARBA" id="ARBA00022840"/>
    </source>
</evidence>
<feature type="site" description="Increases nucleophilicity of active site Cys" evidence="7">
    <location>
        <position position="428"/>
    </location>
</feature>
<dbReference type="CDD" id="cd05388">
    <property type="entry name" value="CobB_N"/>
    <property type="match status" value="1"/>
</dbReference>
<dbReference type="Gene3D" id="3.40.50.300">
    <property type="entry name" value="P-loop containing nucleotide triphosphate hydrolases"/>
    <property type="match status" value="2"/>
</dbReference>
<feature type="domain" description="CobQ/CobB/MinD/ParA nucleotide binding" evidence="8">
    <location>
        <begin position="6"/>
        <end position="190"/>
    </location>
</feature>
<dbReference type="SUPFAM" id="SSF52540">
    <property type="entry name" value="P-loop containing nucleoside triphosphate hydrolases"/>
    <property type="match status" value="1"/>
</dbReference>
<dbReference type="SUPFAM" id="SSF52317">
    <property type="entry name" value="Class I glutamine amidotransferase-like"/>
    <property type="match status" value="1"/>
</dbReference>
<dbReference type="NCBIfam" id="NF002204">
    <property type="entry name" value="PRK01077.1"/>
    <property type="match status" value="1"/>
</dbReference>
<dbReference type="RefSeq" id="WP_219938502.1">
    <property type="nucleotide sequence ID" value="NZ_JAGFNZ010000001.1"/>
</dbReference>
<reference evidence="10 11" key="1">
    <citation type="submission" date="2021-03" db="EMBL/GenBank/DDBJ databases">
        <title>Caproiciproducens sp. nov. isolated from feces of cow.</title>
        <authorList>
            <person name="Choi J.-Y."/>
        </authorList>
    </citation>
    <scope>NUCLEOTIDE SEQUENCE [LARGE SCALE GENOMIC DNA]</scope>
    <source>
        <strain evidence="10 11">AGMB10547</strain>
    </source>
</reference>
<feature type="active site" description="Nucleophile" evidence="7">
    <location>
        <position position="329"/>
    </location>
</feature>
<keyword evidence="5 7" id="KW-0460">Magnesium</keyword>
<dbReference type="EMBL" id="JAGFNZ010000001">
    <property type="protein sequence ID" value="MBW7571288.1"/>
    <property type="molecule type" value="Genomic_DNA"/>
</dbReference>
<dbReference type="NCBIfam" id="TIGR00379">
    <property type="entry name" value="cobB"/>
    <property type="match status" value="1"/>
</dbReference>
<dbReference type="PANTHER" id="PTHR43873:SF1">
    <property type="entry name" value="COBYRINATE A,C-DIAMIDE SYNTHASE"/>
    <property type="match status" value="1"/>
</dbReference>
<dbReference type="InterPro" id="IPR027417">
    <property type="entry name" value="P-loop_NTPase"/>
</dbReference>
<organism evidence="10 11">
    <name type="scientific">Caproiciproducens faecalis</name>
    <dbReference type="NCBI Taxonomy" id="2820301"/>
    <lineage>
        <taxon>Bacteria</taxon>
        <taxon>Bacillati</taxon>
        <taxon>Bacillota</taxon>
        <taxon>Clostridia</taxon>
        <taxon>Eubacteriales</taxon>
        <taxon>Acutalibacteraceae</taxon>
        <taxon>Caproiciproducens</taxon>
    </lineage>
</organism>
<accession>A0ABS7DJ22</accession>
<dbReference type="InterPro" id="IPR011698">
    <property type="entry name" value="GATase_3"/>
</dbReference>
<gene>
    <name evidence="7" type="primary">cbiA</name>
    <name evidence="10" type="ORF">J5W02_00540</name>
</gene>
<dbReference type="Pfam" id="PF01656">
    <property type="entry name" value="CbiA"/>
    <property type="match status" value="1"/>
</dbReference>
<evidence type="ECO:0000256" key="3">
    <source>
        <dbReference type="ARBA" id="ARBA00022741"/>
    </source>
</evidence>
<dbReference type="InterPro" id="IPR002586">
    <property type="entry name" value="CobQ/CobB/MinD/ParA_Nub-bd_dom"/>
</dbReference>
<dbReference type="Pfam" id="PF07685">
    <property type="entry name" value="GATase_3"/>
    <property type="match status" value="1"/>
</dbReference>
<keyword evidence="4 7" id="KW-0067">ATP-binding</keyword>
<dbReference type="PROSITE" id="PS51274">
    <property type="entry name" value="GATASE_COBBQ"/>
    <property type="match status" value="1"/>
</dbReference>
<comment type="similarity">
    <text evidence="7">Belongs to the CobB/CbiA family.</text>
</comment>
<evidence type="ECO:0000259" key="9">
    <source>
        <dbReference type="Pfam" id="PF07685"/>
    </source>
</evidence>
<evidence type="ECO:0000256" key="5">
    <source>
        <dbReference type="ARBA" id="ARBA00022842"/>
    </source>
</evidence>